<dbReference type="EMBL" id="CP136898">
    <property type="protein sequence ID" value="WOL19865.1"/>
    <property type="molecule type" value="Genomic_DNA"/>
</dbReference>
<comment type="subcellular location">
    <subcellularLocation>
        <location evidence="2">Chromosome</location>
        <location evidence="2">Telomere</location>
    </subcellularLocation>
    <subcellularLocation>
        <location evidence="1">Nucleus</location>
    </subcellularLocation>
</comment>
<protein>
    <recommendedName>
        <fullName evidence="4">CST complex subunit CTC1</fullName>
    </recommendedName>
</protein>
<dbReference type="Proteomes" id="UP001327560">
    <property type="component" value="Chromosome 9"/>
</dbReference>
<accession>A0AAQ3L4B5</accession>
<dbReference type="GO" id="GO:0042162">
    <property type="term" value="F:telomeric DNA binding"/>
    <property type="evidence" value="ECO:0007669"/>
    <property type="project" value="TreeGrafter"/>
</dbReference>
<dbReference type="PANTHER" id="PTHR14865:SF2">
    <property type="entry name" value="CST COMPLEX SUBUNIT CTC1"/>
    <property type="match status" value="1"/>
</dbReference>
<evidence type="ECO:0000256" key="7">
    <source>
        <dbReference type="ARBA" id="ARBA00023125"/>
    </source>
</evidence>
<dbReference type="GO" id="GO:0003697">
    <property type="term" value="F:single-stranded DNA binding"/>
    <property type="evidence" value="ECO:0007669"/>
    <property type="project" value="TreeGrafter"/>
</dbReference>
<evidence type="ECO:0000256" key="4">
    <source>
        <dbReference type="ARBA" id="ARBA00016175"/>
    </source>
</evidence>
<evidence type="ECO:0000256" key="8">
    <source>
        <dbReference type="ARBA" id="ARBA00023242"/>
    </source>
</evidence>
<proteinExistence type="inferred from homology"/>
<name>A0AAQ3L4B5_9LILI</name>
<evidence type="ECO:0000256" key="2">
    <source>
        <dbReference type="ARBA" id="ARBA00004574"/>
    </source>
</evidence>
<evidence type="ECO:0000256" key="6">
    <source>
        <dbReference type="ARBA" id="ARBA00022895"/>
    </source>
</evidence>
<organism evidence="9 10">
    <name type="scientific">Canna indica</name>
    <name type="common">Indian-shot</name>
    <dbReference type="NCBI Taxonomy" id="4628"/>
    <lineage>
        <taxon>Eukaryota</taxon>
        <taxon>Viridiplantae</taxon>
        <taxon>Streptophyta</taxon>
        <taxon>Embryophyta</taxon>
        <taxon>Tracheophyta</taxon>
        <taxon>Spermatophyta</taxon>
        <taxon>Magnoliopsida</taxon>
        <taxon>Liliopsida</taxon>
        <taxon>Zingiberales</taxon>
        <taxon>Cannaceae</taxon>
        <taxon>Canna</taxon>
    </lineage>
</organism>
<comment type="similarity">
    <text evidence="3">Belongs to the CTC1 family.</text>
</comment>
<keyword evidence="10" id="KW-1185">Reference proteome</keyword>
<keyword evidence="5" id="KW-0158">Chromosome</keyword>
<evidence type="ECO:0000313" key="10">
    <source>
        <dbReference type="Proteomes" id="UP001327560"/>
    </source>
</evidence>
<dbReference type="GO" id="GO:0045740">
    <property type="term" value="P:positive regulation of DNA replication"/>
    <property type="evidence" value="ECO:0007669"/>
    <property type="project" value="TreeGrafter"/>
</dbReference>
<evidence type="ECO:0000256" key="1">
    <source>
        <dbReference type="ARBA" id="ARBA00004123"/>
    </source>
</evidence>
<evidence type="ECO:0000256" key="3">
    <source>
        <dbReference type="ARBA" id="ARBA00006332"/>
    </source>
</evidence>
<keyword evidence="7" id="KW-0238">DNA-binding</keyword>
<reference evidence="9 10" key="1">
    <citation type="submission" date="2023-10" db="EMBL/GenBank/DDBJ databases">
        <title>Chromosome-scale genome assembly provides insights into flower coloration mechanisms of Canna indica.</title>
        <authorList>
            <person name="Li C."/>
        </authorList>
    </citation>
    <scope>NUCLEOTIDE SEQUENCE [LARGE SCALE GENOMIC DNA]</scope>
    <source>
        <tissue evidence="9">Flower</tissue>
    </source>
</reference>
<keyword evidence="8" id="KW-0539">Nucleus</keyword>
<dbReference type="GO" id="GO:0010833">
    <property type="term" value="P:telomere maintenance via telomere lengthening"/>
    <property type="evidence" value="ECO:0007669"/>
    <property type="project" value="TreeGrafter"/>
</dbReference>
<gene>
    <name evidence="9" type="ORF">Cni_G28667</name>
</gene>
<dbReference type="InterPro" id="IPR042617">
    <property type="entry name" value="CTC1-like"/>
</dbReference>
<dbReference type="PANTHER" id="PTHR14865">
    <property type="entry name" value="CST COMPLEX SUBUNIT CTC1"/>
    <property type="match status" value="1"/>
</dbReference>
<evidence type="ECO:0000256" key="5">
    <source>
        <dbReference type="ARBA" id="ARBA00022454"/>
    </source>
</evidence>
<evidence type="ECO:0000313" key="9">
    <source>
        <dbReference type="EMBL" id="WOL19865.1"/>
    </source>
</evidence>
<dbReference type="InterPro" id="IPR028262">
    <property type="entry name" value="CTC1_plant"/>
</dbReference>
<dbReference type="Pfam" id="PF15491">
    <property type="entry name" value="CTC1_2"/>
    <property type="match status" value="1"/>
</dbReference>
<keyword evidence="6" id="KW-0779">Telomere</keyword>
<sequence>MDSIRLLSISDILNISRPLTGAASLHPDSVCSPPSKRCKLDCPDEGPIESPLFPSDRNHNPGTLTLCDPVILIGTVDLLPCDSDRPLYCLNHCLSFSDGSSRVCCYVLDFDLNIIGRKIHVLAWNFLPFKHETGGILEVVRWSLLDLEAASGCDSLLSIRPVCSSQVADLKACCRVLGIVKSVSPIFCAPCRKEKEDSQKNTRGALVECVDAIGFLAEILTCGCHICRDSRFVTEHGCHLLKENNCHSFTNSELVYFIKPTSLWRPVLYRLIGKLVTVSRLKKKLVFVGGDSSYVMFVSTTFTMVSLGRLPVNVMPVASLVKSENSYNGVITGIYMQGMVIELDDKICVLTTDPVLALQHSLRLGAIVSVRNYHLVNAKYSWLNTFLLGTCLKTYISIKSFSTTSTRQGTLSQTTSLLENFIDSLTFSAKFWVLLLVSCFKKKFVGIFSHKDILGSKNKEGFVQTYASRFLPQSAFQVKPGFFMDFCKHGQCSHRRELNLSFLRLVIPISNLISWCEVKWILLLPKKHNDHEMLGRNQYLNHFFCRGTLSNTMIRRIISSDEVGFILMGTFKICQQSGTLQFADATGSLDVVVPDLPLDVDFQAVYEVKDFKLVMEGSPNQVDHIQNYFDGPLSWRAIFQQFSHKATVELTVYVHFYLKDSSRMDISSQLPSYMNKTDKFKCSNSETYHLLYVTHKFPVYQSLHDDVSLSNNSGLFAEALILPYNLVPCERVTNKDSKIAEVLLNNLDEKANWIAQLKDTINGLSKQIQVSTSIQLSGPVNVPSKDVCYNQGDSRVLLQFGSDSFNKHQLLRVGSYYLLKCSKRVLDYASKDCGDRILGKPIVISKSNFWSLSLTFGEYLREPSGGDDSSHDERINEFSSNEDCRPEERSLRFFDRTHELSDVYLHISTDEMDLSQQYLNSLFPALDEIINVSSCIQKMIAEVPSGIINMLTSELPQGNQVTLCGNIENIFIYDCRPKCSVSSGCAKACKHWSICKVCIYVNDDHHKVRICGSLCRYACPVGLGPGANATFHKVLLTRISSRQNELVLTPMSFIVVNTVKEIDSQCNYRGLIQESRWNIHNDELLNTISLGFISKMMQCMDSNLIRLNCRVVGITMLVMENQMHDSAELRSGRLIKIQAPSIRVAGFLIDDGSSLCSCWADYDRAETLIRLHESTKKTFFRSHDISKVLRSSSSQHTVGYYLRKLLKKHQRVIIRDHGAAFDLSCENLAFSFDSDEVFSNVEERLLRFIILNACHSSTFNVVGNMVNSNALFSDNLEFFEYDQALQSMPHLWVKEVGHVDPIREARNIWNDLCRG</sequence>
<dbReference type="GO" id="GO:1990879">
    <property type="term" value="C:CST complex"/>
    <property type="evidence" value="ECO:0007669"/>
    <property type="project" value="TreeGrafter"/>
</dbReference>